<dbReference type="RefSeq" id="WP_320506729.1">
    <property type="nucleotide sequence ID" value="NZ_JAXCLW010000001.1"/>
</dbReference>
<protein>
    <recommendedName>
        <fullName evidence="4">tRNA pseudouridine synthase A</fullName>
        <ecNumber evidence="4">5.4.99.12</ecNumber>
    </recommendedName>
    <alternativeName>
        <fullName evidence="4">tRNA pseudouridine(38-40) synthase</fullName>
    </alternativeName>
    <alternativeName>
        <fullName evidence="4">tRNA pseudouridylate synthase I</fullName>
    </alternativeName>
    <alternativeName>
        <fullName evidence="4">tRNA-uridine isomerase I</fullName>
    </alternativeName>
</protein>
<comment type="catalytic activity">
    <reaction evidence="4 5">
        <text>uridine(38/39/40) in tRNA = pseudouridine(38/39/40) in tRNA</text>
        <dbReference type="Rhea" id="RHEA:22376"/>
        <dbReference type="Rhea" id="RHEA-COMP:10085"/>
        <dbReference type="Rhea" id="RHEA-COMP:10087"/>
        <dbReference type="ChEBI" id="CHEBI:65314"/>
        <dbReference type="ChEBI" id="CHEBI:65315"/>
        <dbReference type="EC" id="5.4.99.12"/>
    </reaction>
</comment>
<evidence type="ECO:0000313" key="7">
    <source>
        <dbReference type="EMBL" id="MDY0881674.1"/>
    </source>
</evidence>
<keyword evidence="8" id="KW-1185">Reference proteome</keyword>
<dbReference type="InterPro" id="IPR020095">
    <property type="entry name" value="PsdUridine_synth_TruA_C"/>
</dbReference>
<comment type="caution">
    <text evidence="4">Lacks conserved residue(s) required for the propagation of feature annotation.</text>
</comment>
<dbReference type="PANTHER" id="PTHR11142:SF0">
    <property type="entry name" value="TRNA PSEUDOURIDINE SYNTHASE-LIKE 1"/>
    <property type="match status" value="1"/>
</dbReference>
<evidence type="ECO:0000256" key="1">
    <source>
        <dbReference type="ARBA" id="ARBA00009375"/>
    </source>
</evidence>
<comment type="caution">
    <text evidence="7">The sequence shown here is derived from an EMBL/GenBank/DDBJ whole genome shotgun (WGS) entry which is preliminary data.</text>
</comment>
<dbReference type="Gene3D" id="3.30.70.580">
    <property type="entry name" value="Pseudouridine synthase I, catalytic domain, N-terminal subdomain"/>
    <property type="match status" value="1"/>
</dbReference>
<evidence type="ECO:0000256" key="5">
    <source>
        <dbReference type="RuleBase" id="RU003792"/>
    </source>
</evidence>
<dbReference type="CDD" id="cd02570">
    <property type="entry name" value="PseudoU_synth_EcTruA"/>
    <property type="match status" value="1"/>
</dbReference>
<dbReference type="InterPro" id="IPR020103">
    <property type="entry name" value="PsdUridine_synth_cat_dom_sf"/>
</dbReference>
<keyword evidence="3 4" id="KW-0413">Isomerase</keyword>
<evidence type="ECO:0000313" key="8">
    <source>
        <dbReference type="Proteomes" id="UP001279642"/>
    </source>
</evidence>
<dbReference type="Gene3D" id="3.30.70.660">
    <property type="entry name" value="Pseudouridine synthase I, catalytic domain, C-terminal subdomain"/>
    <property type="match status" value="1"/>
</dbReference>
<feature type="domain" description="Pseudouridine synthase I TruA alpha/beta" evidence="6">
    <location>
        <begin position="146"/>
        <end position="248"/>
    </location>
</feature>
<dbReference type="Proteomes" id="UP001279642">
    <property type="component" value="Unassembled WGS sequence"/>
</dbReference>
<comment type="similarity">
    <text evidence="1 4 5">Belongs to the tRNA pseudouridine synthase TruA family.</text>
</comment>
<gene>
    <name evidence="4 7" type="primary">truA</name>
    <name evidence="7" type="ORF">SMD27_02350</name>
</gene>
<evidence type="ECO:0000256" key="2">
    <source>
        <dbReference type="ARBA" id="ARBA00022694"/>
    </source>
</evidence>
<dbReference type="Pfam" id="PF01416">
    <property type="entry name" value="PseudoU_synth_1"/>
    <property type="match status" value="2"/>
</dbReference>
<feature type="binding site" evidence="4">
    <location>
        <position position="113"/>
    </location>
    <ligand>
        <name>substrate</name>
    </ligand>
</feature>
<dbReference type="EMBL" id="JAXCLW010000001">
    <property type="protein sequence ID" value="MDY0881674.1"/>
    <property type="molecule type" value="Genomic_DNA"/>
</dbReference>
<dbReference type="SUPFAM" id="SSF55120">
    <property type="entry name" value="Pseudouridine synthase"/>
    <property type="match status" value="1"/>
</dbReference>
<dbReference type="HAMAP" id="MF_00171">
    <property type="entry name" value="TruA"/>
    <property type="match status" value="1"/>
</dbReference>
<dbReference type="PIRSF" id="PIRSF001430">
    <property type="entry name" value="tRNA_psdUrid_synth"/>
    <property type="match status" value="1"/>
</dbReference>
<reference evidence="7 8" key="1">
    <citation type="journal article" date="2016" name="Antonie Van Leeuwenhoek">
        <title>Dongia soli sp. nov., isolated from soil from Dokdo, Korea.</title>
        <authorList>
            <person name="Kim D.U."/>
            <person name="Lee H."/>
            <person name="Kim H."/>
            <person name="Kim S.G."/>
            <person name="Ka J.O."/>
        </authorList>
    </citation>
    <scope>NUCLEOTIDE SEQUENCE [LARGE SCALE GENOMIC DNA]</scope>
    <source>
        <strain evidence="7 8">D78</strain>
    </source>
</reference>
<comment type="function">
    <text evidence="4">Formation of pseudouridine at positions 38, 39 and 40 in the anticodon stem and loop of transfer RNAs.</text>
</comment>
<evidence type="ECO:0000256" key="3">
    <source>
        <dbReference type="ARBA" id="ARBA00023235"/>
    </source>
</evidence>
<name>A0ABU5E6L4_9PROT</name>
<evidence type="ECO:0000256" key="4">
    <source>
        <dbReference type="HAMAP-Rule" id="MF_00171"/>
    </source>
</evidence>
<dbReference type="PANTHER" id="PTHR11142">
    <property type="entry name" value="PSEUDOURIDYLATE SYNTHASE"/>
    <property type="match status" value="1"/>
</dbReference>
<proteinExistence type="inferred from homology"/>
<dbReference type="InterPro" id="IPR020097">
    <property type="entry name" value="PsdUridine_synth_TruA_a/b_dom"/>
</dbReference>
<dbReference type="InterPro" id="IPR001406">
    <property type="entry name" value="PsdUridine_synth_TruA"/>
</dbReference>
<evidence type="ECO:0000259" key="6">
    <source>
        <dbReference type="Pfam" id="PF01416"/>
    </source>
</evidence>
<keyword evidence="2 4" id="KW-0819">tRNA processing</keyword>
<dbReference type="NCBIfam" id="TIGR00071">
    <property type="entry name" value="hisT_truA"/>
    <property type="match status" value="1"/>
</dbReference>
<accession>A0ABU5E6L4</accession>
<organism evidence="7 8">
    <name type="scientific">Dongia soli</name>
    <dbReference type="NCBI Taxonomy" id="600628"/>
    <lineage>
        <taxon>Bacteria</taxon>
        <taxon>Pseudomonadati</taxon>
        <taxon>Pseudomonadota</taxon>
        <taxon>Alphaproteobacteria</taxon>
        <taxon>Rhodospirillales</taxon>
        <taxon>Dongiaceae</taxon>
        <taxon>Dongia</taxon>
    </lineage>
</organism>
<sequence length="249" mass="27234">MTATRFKLLIEYDGSALVGWQRQDNGPSVQQAIEEAIEKTTGERVTVHGAGRTDAGVHALGQVAHADIAYPIQPDRLREALNYHLQPSPVAILAAEVAPAEFHARFSATGRAYRYRIINRRAPLTVDRGHAWHVKVPLDAGAMHEAAQYLIGQHDFSTFRAAFCQAKSPVKTLDRLDVRRFGDEIEVIAAARSFLHHQVRNMVGSLSLVGIGKWSADRLAAALAARDRAKGGPTAPADGLYLTHVSYDN</sequence>
<dbReference type="EC" id="5.4.99.12" evidence="4"/>
<feature type="domain" description="Pseudouridine synthase I TruA alpha/beta" evidence="6">
    <location>
        <begin position="10"/>
        <end position="106"/>
    </location>
</feature>
<comment type="subunit">
    <text evidence="4">Homodimer.</text>
</comment>
<dbReference type="InterPro" id="IPR020094">
    <property type="entry name" value="TruA/RsuA/RluB/E/F_N"/>
</dbReference>
<feature type="active site" description="Nucleophile" evidence="4">
    <location>
        <position position="54"/>
    </location>
</feature>
<dbReference type="GO" id="GO:0160147">
    <property type="term" value="F:tRNA pseudouridine(38-40) synthase activity"/>
    <property type="evidence" value="ECO:0007669"/>
    <property type="project" value="UniProtKB-EC"/>
</dbReference>